<dbReference type="Proteomes" id="UP000483379">
    <property type="component" value="Unassembled WGS sequence"/>
</dbReference>
<dbReference type="AlphaFoldDB" id="A0A6M0JZG8"/>
<comment type="subcellular location">
    <subcellularLocation>
        <location evidence="1 8">Cell membrane</location>
        <topology evidence="1 8">Multi-pass membrane protein</topology>
    </subcellularLocation>
</comment>
<evidence type="ECO:0000256" key="6">
    <source>
        <dbReference type="ARBA" id="ARBA00022989"/>
    </source>
</evidence>
<gene>
    <name evidence="9" type="ORF">G3446_13335</name>
</gene>
<dbReference type="PANTHER" id="PTHR30269">
    <property type="entry name" value="TRANSMEMBRANE PROTEIN YFCA"/>
    <property type="match status" value="1"/>
</dbReference>
<feature type="transmembrane region" description="Helical" evidence="8">
    <location>
        <begin position="156"/>
        <end position="174"/>
    </location>
</feature>
<keyword evidence="10" id="KW-1185">Reference proteome</keyword>
<dbReference type="InterPro" id="IPR052017">
    <property type="entry name" value="TSUP"/>
</dbReference>
<comment type="similarity">
    <text evidence="2 8">Belongs to the 4-toluene sulfonate uptake permease (TSUP) (TC 2.A.102) family.</text>
</comment>
<keyword evidence="4 8" id="KW-1003">Cell membrane</keyword>
<feature type="transmembrane region" description="Helical" evidence="8">
    <location>
        <begin position="102"/>
        <end position="121"/>
    </location>
</feature>
<reference evidence="9 10" key="1">
    <citation type="submission" date="2020-02" db="EMBL/GenBank/DDBJ databases">
        <title>Genome sequences of Thiorhodococcus mannitoliphagus and Thiorhodococcus minor, purple sulfur photosynthetic bacteria in the gammaproteobacterial family, Chromatiaceae.</title>
        <authorList>
            <person name="Aviles F.A."/>
            <person name="Meyer T.E."/>
            <person name="Kyndt J.A."/>
        </authorList>
    </citation>
    <scope>NUCLEOTIDE SEQUENCE [LARGE SCALE GENOMIC DNA]</scope>
    <source>
        <strain evidence="9 10">DSM 11518</strain>
    </source>
</reference>
<feature type="transmembrane region" description="Helical" evidence="8">
    <location>
        <begin position="77"/>
        <end position="96"/>
    </location>
</feature>
<evidence type="ECO:0000256" key="8">
    <source>
        <dbReference type="RuleBase" id="RU363041"/>
    </source>
</evidence>
<dbReference type="Pfam" id="PF01925">
    <property type="entry name" value="TauE"/>
    <property type="match status" value="1"/>
</dbReference>
<dbReference type="EMBL" id="JAAIJQ010000036">
    <property type="protein sequence ID" value="NEV62862.1"/>
    <property type="molecule type" value="Genomic_DNA"/>
</dbReference>
<dbReference type="PANTHER" id="PTHR30269:SF0">
    <property type="entry name" value="MEMBRANE TRANSPORTER PROTEIN YFCA-RELATED"/>
    <property type="match status" value="1"/>
</dbReference>
<feature type="transmembrane region" description="Helical" evidence="8">
    <location>
        <begin position="232"/>
        <end position="250"/>
    </location>
</feature>
<organism evidence="9 10">
    <name type="scientific">Thiorhodococcus minor</name>
    <dbReference type="NCBI Taxonomy" id="57489"/>
    <lineage>
        <taxon>Bacteria</taxon>
        <taxon>Pseudomonadati</taxon>
        <taxon>Pseudomonadota</taxon>
        <taxon>Gammaproteobacteria</taxon>
        <taxon>Chromatiales</taxon>
        <taxon>Chromatiaceae</taxon>
        <taxon>Thiorhodococcus</taxon>
    </lineage>
</organism>
<dbReference type="GO" id="GO:0005886">
    <property type="term" value="C:plasma membrane"/>
    <property type="evidence" value="ECO:0007669"/>
    <property type="project" value="UniProtKB-SubCell"/>
</dbReference>
<feature type="transmembrane region" description="Helical" evidence="8">
    <location>
        <begin position="12"/>
        <end position="43"/>
    </location>
</feature>
<name>A0A6M0JZG8_9GAMM</name>
<keyword evidence="5 8" id="KW-0812">Transmembrane</keyword>
<dbReference type="InterPro" id="IPR002781">
    <property type="entry name" value="TM_pro_TauE-like"/>
</dbReference>
<evidence type="ECO:0000256" key="4">
    <source>
        <dbReference type="ARBA" id="ARBA00022475"/>
    </source>
</evidence>
<evidence type="ECO:0000313" key="9">
    <source>
        <dbReference type="EMBL" id="NEV62862.1"/>
    </source>
</evidence>
<evidence type="ECO:0000313" key="10">
    <source>
        <dbReference type="Proteomes" id="UP000483379"/>
    </source>
</evidence>
<evidence type="ECO:0000256" key="3">
    <source>
        <dbReference type="ARBA" id="ARBA00022448"/>
    </source>
</evidence>
<evidence type="ECO:0000256" key="1">
    <source>
        <dbReference type="ARBA" id="ARBA00004651"/>
    </source>
</evidence>
<evidence type="ECO:0000256" key="5">
    <source>
        <dbReference type="ARBA" id="ARBA00022692"/>
    </source>
</evidence>
<dbReference type="RefSeq" id="WP_164453326.1">
    <property type="nucleotide sequence ID" value="NZ_JAAIJQ010000036.1"/>
</dbReference>
<keyword evidence="6 8" id="KW-1133">Transmembrane helix</keyword>
<proteinExistence type="inferred from homology"/>
<feature type="transmembrane region" description="Helical" evidence="8">
    <location>
        <begin position="186"/>
        <end position="212"/>
    </location>
</feature>
<comment type="caution">
    <text evidence="9">The sequence shown here is derived from an EMBL/GenBank/DDBJ whole genome shotgun (WGS) entry which is preliminary data.</text>
</comment>
<keyword evidence="7 8" id="KW-0472">Membrane</keyword>
<accession>A0A6M0JZG8</accession>
<evidence type="ECO:0000256" key="7">
    <source>
        <dbReference type="ARBA" id="ARBA00023136"/>
    </source>
</evidence>
<sequence>MIEPDLLQTALLLLPVGLLAGLIDAMAGGGGLLSIPALLWAGLTPVQALATNKAQAVFGSGMATLQFMRRGHLERRGIALAIACTFAGSAAGAILVQQIDSAFLERLIPVLLIAFAVYFWLSPRVSDLDSHQRIGGTAFALCIGLSVGFYDGFFGPGTGTFFAMSYVALLGYNLRRATAHTKALNFTSNLAALLFFLAGGHILWPIAAAMAIGQLAGAWIGAHMVMRHGAALVRPVLVISSILVSAKLLWGQLG</sequence>
<protein>
    <recommendedName>
        <fullName evidence="8">Probable membrane transporter protein</fullName>
    </recommendedName>
</protein>
<keyword evidence="3" id="KW-0813">Transport</keyword>
<evidence type="ECO:0000256" key="2">
    <source>
        <dbReference type="ARBA" id="ARBA00009142"/>
    </source>
</evidence>